<protein>
    <submittedName>
        <fullName evidence="1">Uncharacterized protein</fullName>
    </submittedName>
</protein>
<dbReference type="RefSeq" id="WP_180962132.1">
    <property type="nucleotide sequence ID" value="NZ_CP126967.1"/>
</dbReference>
<reference evidence="1" key="1">
    <citation type="submission" date="2023-10" db="EMBL/GenBank/DDBJ databases">
        <title>Whole Genome based description of the genera Actinobaculum and Actinotignum reveals a complex phylogenetic relationship within the species included in the genus Actinotignum.</title>
        <authorList>
            <person name="Jensen C.S."/>
            <person name="Dargis R."/>
            <person name="Kemp M."/>
            <person name="Christensen J.J."/>
        </authorList>
    </citation>
    <scope>NUCLEOTIDE SEQUENCE</scope>
    <source>
        <strain evidence="1">SLA_B511</strain>
    </source>
</reference>
<gene>
    <name evidence="1" type="ORF">R6G80_06185</name>
</gene>
<dbReference type="EMBL" id="JAWNGC010000007">
    <property type="protein sequence ID" value="MDY5155311.1"/>
    <property type="molecule type" value="Genomic_DNA"/>
</dbReference>
<evidence type="ECO:0000313" key="2">
    <source>
        <dbReference type="Proteomes" id="UP001281731"/>
    </source>
</evidence>
<name>A0AAW9HNS4_9ACTO</name>
<proteinExistence type="predicted"/>
<accession>A0AAW9HNS4</accession>
<sequence>MAGYRKVPAIFMPTDASIELAANKPAIIRAHHGCFINNEGVQFFNCFAKTSRIKSTGANPFQIPPAGRKKAGG</sequence>
<organism evidence="1 2">
    <name type="scientific">Actinotignum urinale</name>
    <dbReference type="NCBI Taxonomy" id="190146"/>
    <lineage>
        <taxon>Bacteria</taxon>
        <taxon>Bacillati</taxon>
        <taxon>Actinomycetota</taxon>
        <taxon>Actinomycetes</taxon>
        <taxon>Actinomycetales</taxon>
        <taxon>Actinomycetaceae</taxon>
        <taxon>Actinotignum</taxon>
    </lineage>
</organism>
<dbReference type="Proteomes" id="UP001281731">
    <property type="component" value="Unassembled WGS sequence"/>
</dbReference>
<comment type="caution">
    <text evidence="1">The sequence shown here is derived from an EMBL/GenBank/DDBJ whole genome shotgun (WGS) entry which is preliminary data.</text>
</comment>
<dbReference type="AlphaFoldDB" id="A0AAW9HNS4"/>
<evidence type="ECO:0000313" key="1">
    <source>
        <dbReference type="EMBL" id="MDY5155311.1"/>
    </source>
</evidence>